<dbReference type="RefSeq" id="XP_811139.1">
    <property type="nucleotide sequence ID" value="XM_806046.1"/>
</dbReference>
<dbReference type="EMBL" id="AAHK01000765">
    <property type="protein sequence ID" value="EAN89288.1"/>
    <property type="molecule type" value="Genomic_DNA"/>
</dbReference>
<keyword evidence="3" id="KW-1185">Reference proteome</keyword>
<dbReference type="eggNOG" id="KOG2150">
    <property type="taxonomic scope" value="Eukaryota"/>
</dbReference>
<name>Q4D9T6_TRYCC</name>
<evidence type="ECO:0000313" key="2">
    <source>
        <dbReference type="EMBL" id="EAN89288.1"/>
    </source>
</evidence>
<dbReference type="Proteomes" id="UP000002296">
    <property type="component" value="Unassembled WGS sequence"/>
</dbReference>
<gene>
    <name evidence="2" type="ORF">Tc00.1047053504045.5</name>
</gene>
<dbReference type="Pfam" id="PF04065">
    <property type="entry name" value="Not3"/>
    <property type="match status" value="1"/>
</dbReference>
<accession>Q4D9T6</accession>
<dbReference type="AlphaFoldDB" id="Q4D9T6"/>
<dbReference type="PaxDb" id="353153-Q4D9T6"/>
<protein>
    <recommendedName>
        <fullName evidence="1">CCR4-Not complex component Not N-terminal domain-containing protein</fullName>
    </recommendedName>
</protein>
<organism evidence="2 3">
    <name type="scientific">Trypanosoma cruzi (strain CL Brener)</name>
    <dbReference type="NCBI Taxonomy" id="353153"/>
    <lineage>
        <taxon>Eukaryota</taxon>
        <taxon>Discoba</taxon>
        <taxon>Euglenozoa</taxon>
        <taxon>Kinetoplastea</taxon>
        <taxon>Metakinetoplastina</taxon>
        <taxon>Trypanosomatida</taxon>
        <taxon>Trypanosomatidae</taxon>
        <taxon>Trypanosoma</taxon>
        <taxon>Schizotrypanum</taxon>
    </lineage>
</organism>
<dbReference type="SMR" id="Q4D9T6"/>
<dbReference type="GO" id="GO:0005634">
    <property type="term" value="C:nucleus"/>
    <property type="evidence" value="ECO:0007669"/>
    <property type="project" value="InterPro"/>
</dbReference>
<dbReference type="GeneID" id="3542055"/>
<comment type="caution">
    <text evidence="2">The sequence shown here is derived from an EMBL/GenBank/DDBJ whole genome shotgun (WGS) entry which is preliminary data.</text>
</comment>
<sequence length="64" mass="7583">MANSKKVQQDIDRLLRRTQDGIEGYEELYNKFLKAATQTQKERLEGDLKKEIKKLQRFRDGIKA</sequence>
<dbReference type="KEGG" id="tcr:504045.5"/>
<dbReference type="InterPro" id="IPR007207">
    <property type="entry name" value="Not_N"/>
</dbReference>
<feature type="non-terminal residue" evidence="2">
    <location>
        <position position="64"/>
    </location>
</feature>
<evidence type="ECO:0000313" key="3">
    <source>
        <dbReference type="Proteomes" id="UP000002296"/>
    </source>
</evidence>
<reference evidence="2 3" key="1">
    <citation type="journal article" date="2005" name="Science">
        <title>The genome sequence of Trypanosoma cruzi, etiologic agent of Chagas disease.</title>
        <authorList>
            <person name="El-Sayed N.M."/>
            <person name="Myler P.J."/>
            <person name="Bartholomeu D.C."/>
            <person name="Nilsson D."/>
            <person name="Aggarwal G."/>
            <person name="Tran A.N."/>
            <person name="Ghedin E."/>
            <person name="Worthey E.A."/>
            <person name="Delcher A.L."/>
            <person name="Blandin G."/>
            <person name="Westenberger S.J."/>
            <person name="Caler E."/>
            <person name="Cerqueira G.C."/>
            <person name="Branche C."/>
            <person name="Haas B."/>
            <person name="Anupama A."/>
            <person name="Arner E."/>
            <person name="Aslund L."/>
            <person name="Attipoe P."/>
            <person name="Bontempi E."/>
            <person name="Bringaud F."/>
            <person name="Burton P."/>
            <person name="Cadag E."/>
            <person name="Campbell D.A."/>
            <person name="Carrington M."/>
            <person name="Crabtree J."/>
            <person name="Darban H."/>
            <person name="da Silveira J.F."/>
            <person name="de Jong P."/>
            <person name="Edwards K."/>
            <person name="Englund P.T."/>
            <person name="Fazelina G."/>
            <person name="Feldblyum T."/>
            <person name="Ferella M."/>
            <person name="Frasch A.C."/>
            <person name="Gull K."/>
            <person name="Horn D."/>
            <person name="Hou L."/>
            <person name="Huang Y."/>
            <person name="Kindlund E."/>
            <person name="Klingbeil M."/>
            <person name="Kluge S."/>
            <person name="Koo H."/>
            <person name="Lacerda D."/>
            <person name="Levin M.J."/>
            <person name="Lorenzi H."/>
            <person name="Louie T."/>
            <person name="Machado C.R."/>
            <person name="McCulloch R."/>
            <person name="McKenna A."/>
            <person name="Mizuno Y."/>
            <person name="Mottram J.C."/>
            <person name="Nelson S."/>
            <person name="Ochaya S."/>
            <person name="Osoegawa K."/>
            <person name="Pai G."/>
            <person name="Parsons M."/>
            <person name="Pentony M."/>
            <person name="Pettersson U."/>
            <person name="Pop M."/>
            <person name="Ramirez J.L."/>
            <person name="Rinta J."/>
            <person name="Robertson L."/>
            <person name="Salzberg S.L."/>
            <person name="Sanchez D.O."/>
            <person name="Seyler A."/>
            <person name="Sharma R."/>
            <person name="Shetty J."/>
            <person name="Simpson A.J."/>
            <person name="Sisk E."/>
            <person name="Tammi M.T."/>
            <person name="Tarleton R."/>
            <person name="Teixeira S."/>
            <person name="Van Aken S."/>
            <person name="Vogt C."/>
            <person name="Ward P.N."/>
            <person name="Wickstead B."/>
            <person name="Wortman J."/>
            <person name="White O."/>
            <person name="Fraser C.M."/>
            <person name="Stuart K.D."/>
            <person name="Andersson B."/>
        </authorList>
    </citation>
    <scope>NUCLEOTIDE SEQUENCE [LARGE SCALE GENOMIC DNA]</scope>
    <source>
        <strain evidence="2 3">CL Brener</strain>
    </source>
</reference>
<proteinExistence type="predicted"/>
<feature type="domain" description="CCR4-Not complex component Not N-terminal" evidence="1">
    <location>
        <begin position="4"/>
        <end position="63"/>
    </location>
</feature>
<evidence type="ECO:0000259" key="1">
    <source>
        <dbReference type="Pfam" id="PF04065"/>
    </source>
</evidence>
<dbReference type="STRING" id="353153.Q4D9T6"/>
<dbReference type="GO" id="GO:0006355">
    <property type="term" value="P:regulation of DNA-templated transcription"/>
    <property type="evidence" value="ECO:0007669"/>
    <property type="project" value="InterPro"/>
</dbReference>
<dbReference type="InParanoid" id="Q4D9T6"/>